<dbReference type="Proteomes" id="UP000243518">
    <property type="component" value="Unassembled WGS sequence"/>
</dbReference>
<dbReference type="RefSeq" id="WP_088275502.1">
    <property type="nucleotide sequence ID" value="NZ_FNVE01000005.1"/>
</dbReference>
<proteinExistence type="predicted"/>
<reference evidence="1 2" key="1">
    <citation type="submission" date="2016-10" db="EMBL/GenBank/DDBJ databases">
        <authorList>
            <person name="Varghese N."/>
            <person name="Submissions S."/>
        </authorList>
    </citation>
    <scope>NUCLEOTIDE SEQUENCE [LARGE SCALE GENOMIC DNA]</scope>
    <source>
        <strain evidence="1 2">CECT 8317</strain>
    </source>
</reference>
<gene>
    <name evidence="1" type="ORF">SAMN05216586_105165</name>
</gene>
<evidence type="ECO:0000313" key="2">
    <source>
        <dbReference type="Proteomes" id="UP000243518"/>
    </source>
</evidence>
<accession>A0AAQ1JQ43</accession>
<dbReference type="EMBL" id="FNVE01000005">
    <property type="protein sequence ID" value="SEG35117.1"/>
    <property type="molecule type" value="Genomic_DNA"/>
</dbReference>
<protein>
    <submittedName>
        <fullName evidence="1">Uncharacterized protein</fullName>
    </submittedName>
</protein>
<sequence length="92" mass="9403">MTSAAPTRGRQARATKAEVTNAWRRIRDAAEDGSLLGSALLIALSEGKPFAHADGGILNLPGHGGWVGDPADPGETIRAAIQAGTTTRGGDQ</sequence>
<name>A0AAQ1JQ43_9GAMM</name>
<comment type="caution">
    <text evidence="1">The sequence shown here is derived from an EMBL/GenBank/DDBJ whole genome shotgun (WGS) entry which is preliminary data.</text>
</comment>
<evidence type="ECO:0000313" key="1">
    <source>
        <dbReference type="EMBL" id="SEG35117.1"/>
    </source>
</evidence>
<dbReference type="AlphaFoldDB" id="A0AAQ1JQ43"/>
<organism evidence="1 2">
    <name type="scientific">Halopseudomonas aestusnigri</name>
    <dbReference type="NCBI Taxonomy" id="857252"/>
    <lineage>
        <taxon>Bacteria</taxon>
        <taxon>Pseudomonadati</taxon>
        <taxon>Pseudomonadota</taxon>
        <taxon>Gammaproteobacteria</taxon>
        <taxon>Pseudomonadales</taxon>
        <taxon>Pseudomonadaceae</taxon>
        <taxon>Halopseudomonas</taxon>
    </lineage>
</organism>
<keyword evidence="2" id="KW-1185">Reference proteome</keyword>